<dbReference type="SUPFAM" id="SSF69304">
    <property type="entry name" value="Tricorn protease N-terminal domain"/>
    <property type="match status" value="1"/>
</dbReference>
<dbReference type="GO" id="GO:0005975">
    <property type="term" value="P:carbohydrate metabolic process"/>
    <property type="evidence" value="ECO:0007669"/>
    <property type="project" value="InterPro"/>
</dbReference>
<dbReference type="InterPro" id="IPR002509">
    <property type="entry name" value="NODB_dom"/>
</dbReference>
<dbReference type="PROSITE" id="PS51677">
    <property type="entry name" value="NODB"/>
    <property type="match status" value="1"/>
</dbReference>
<gene>
    <name evidence="2" type="ORF">IAA96_06540</name>
</gene>
<evidence type="ECO:0000259" key="1">
    <source>
        <dbReference type="PROSITE" id="PS51677"/>
    </source>
</evidence>
<dbReference type="AlphaFoldDB" id="A0A9D9EQ73"/>
<name>A0A9D9EQ73_9SPIR</name>
<dbReference type="InterPro" id="IPR011330">
    <property type="entry name" value="Glyco_hydro/deAcase_b/a-brl"/>
</dbReference>
<reference evidence="2" key="1">
    <citation type="submission" date="2020-10" db="EMBL/GenBank/DDBJ databases">
        <authorList>
            <person name="Gilroy R."/>
        </authorList>
    </citation>
    <scope>NUCLEOTIDE SEQUENCE</scope>
    <source>
        <strain evidence="2">B3-4054</strain>
    </source>
</reference>
<dbReference type="PANTHER" id="PTHR10587">
    <property type="entry name" value="GLYCOSYL TRANSFERASE-RELATED"/>
    <property type="match status" value="1"/>
</dbReference>
<organism evidence="2 3">
    <name type="scientific">Candidatus Avitreponema avistercoris</name>
    <dbReference type="NCBI Taxonomy" id="2840705"/>
    <lineage>
        <taxon>Bacteria</taxon>
        <taxon>Pseudomonadati</taxon>
        <taxon>Spirochaetota</taxon>
        <taxon>Spirochaetia</taxon>
        <taxon>Spirochaetales</taxon>
        <taxon>Candidatus Avitreponema</taxon>
    </lineage>
</organism>
<protein>
    <submittedName>
        <fullName evidence="2">Polysaccharide deacetylase family protein</fullName>
    </submittedName>
</protein>
<sequence>MKKSTGFFFAFCFAAGLLYGEISFSGGVINQRDEVLFAADTSVPSMPSYRTLFKKDLATGKVEQLTFFPEQMELLSGGTVLQIRNRFGAARYDAVSGQFTVLDAFPSLNSGFEPYPGVLEKSSASPDGRWIAAVQPVSPARGRILLTDVNGRTSQELSASAGRGRLPVSWAPDSSVLIYEDSGSLYYARPETVFSGEALEARYRIIGTGSVRAVSWYGPSRFLYACGNGVYRVHVPELFGYSVYRPLISVGELAGKLPAPFNPEEDRICASPDGASVLYVAGNRCAYFFPLYGDDYAGGNGSVPCLLLPGNTAEVFPFWTERGSPAVFARTVDGGVSVLKGWILSGAAGANSFLPVNIPADALQVLLSPDGSYAAFVGASGVSVYSVSSWTEVAEYASGAVSAVWIDGSSLYVGGRGTVSRWNFKTGTSEIVTVSSVSGYSWDEQGTVPVAFVNAGAEGEAGPVAGAARFRCTGNRKWELAAGTRAGAPATANARYRLYLDRFDGVYENMIYVRSAGGKGGTEPIVPVRESPDAEEFRRGGAAAGKHGERAAVALVFDAMDECEGLPEILSALHDYGMQATFFLNGEFLRRHPRAAEDIQKAGHQTASMFFTSWDLSDPDFRIDADFVQRGLARNEDDFHSITGGELSLYWHAPYYVVSPEILRGGGMAGYTYVPADVFVPDWVTADQSASLPGLYKSADEIIDSILEEVRPGDVIPVRVGKPAEGTREDYLYNRIRVLLNALSDQGYTVVPVNRL</sequence>
<dbReference type="Pfam" id="PF01522">
    <property type="entry name" value="Polysacc_deac_1"/>
    <property type="match status" value="1"/>
</dbReference>
<dbReference type="InterPro" id="IPR050248">
    <property type="entry name" value="Polysacc_deacetylase_ArnD"/>
</dbReference>
<dbReference type="EMBL" id="JADIMS010000120">
    <property type="protein sequence ID" value="MBO8450746.1"/>
    <property type="molecule type" value="Genomic_DNA"/>
</dbReference>
<dbReference type="Proteomes" id="UP000823616">
    <property type="component" value="Unassembled WGS sequence"/>
</dbReference>
<reference evidence="2" key="2">
    <citation type="journal article" date="2021" name="PeerJ">
        <title>Extensive microbial diversity within the chicken gut microbiome revealed by metagenomics and culture.</title>
        <authorList>
            <person name="Gilroy R."/>
            <person name="Ravi A."/>
            <person name="Getino M."/>
            <person name="Pursley I."/>
            <person name="Horton D.L."/>
            <person name="Alikhan N.F."/>
            <person name="Baker D."/>
            <person name="Gharbi K."/>
            <person name="Hall N."/>
            <person name="Watson M."/>
            <person name="Adriaenssens E.M."/>
            <person name="Foster-Nyarko E."/>
            <person name="Jarju S."/>
            <person name="Secka A."/>
            <person name="Antonio M."/>
            <person name="Oren A."/>
            <person name="Chaudhuri R.R."/>
            <person name="La Ragione R."/>
            <person name="Hildebrand F."/>
            <person name="Pallen M.J."/>
        </authorList>
    </citation>
    <scope>NUCLEOTIDE SEQUENCE</scope>
    <source>
        <strain evidence="2">B3-4054</strain>
    </source>
</reference>
<dbReference type="SUPFAM" id="SSF88713">
    <property type="entry name" value="Glycoside hydrolase/deacetylase"/>
    <property type="match status" value="1"/>
</dbReference>
<accession>A0A9D9EQ73</accession>
<feature type="domain" description="NodB homology" evidence="1">
    <location>
        <begin position="551"/>
        <end position="751"/>
    </location>
</feature>
<dbReference type="SUPFAM" id="SSF82171">
    <property type="entry name" value="DPP6 N-terminal domain-like"/>
    <property type="match status" value="1"/>
</dbReference>
<dbReference type="Gene3D" id="3.20.20.370">
    <property type="entry name" value="Glycoside hydrolase/deacetylase"/>
    <property type="match status" value="1"/>
</dbReference>
<comment type="caution">
    <text evidence="2">The sequence shown here is derived from an EMBL/GenBank/DDBJ whole genome shotgun (WGS) entry which is preliminary data.</text>
</comment>
<dbReference type="CDD" id="cd10917">
    <property type="entry name" value="CE4_NodB_like_6s_7s"/>
    <property type="match status" value="1"/>
</dbReference>
<evidence type="ECO:0000313" key="3">
    <source>
        <dbReference type="Proteomes" id="UP000823616"/>
    </source>
</evidence>
<evidence type="ECO:0000313" key="2">
    <source>
        <dbReference type="EMBL" id="MBO8450746.1"/>
    </source>
</evidence>
<dbReference type="GO" id="GO:0016810">
    <property type="term" value="F:hydrolase activity, acting on carbon-nitrogen (but not peptide) bonds"/>
    <property type="evidence" value="ECO:0007669"/>
    <property type="project" value="InterPro"/>
</dbReference>
<proteinExistence type="predicted"/>